<gene>
    <name evidence="1" type="ORF">GCM10008961_16950</name>
</gene>
<evidence type="ECO:0000313" key="2">
    <source>
        <dbReference type="Proteomes" id="UP000620633"/>
    </source>
</evidence>
<keyword evidence="2" id="KW-1185">Reference proteome</keyword>
<comment type="caution">
    <text evidence="1">The sequence shown here is derived from an EMBL/GenBank/DDBJ whole genome shotgun (WGS) entry which is preliminary data.</text>
</comment>
<sequence>MTGIIQKLTNVTFTGSLPKLEYDQIIPPVGAKLLYDFGNPQTYGGTLPAGGATVANGTTLTNLVRGGANASISAQLGLTFTGGGLDWATAATGTDNYPRINLGAYDLTNRSFLWIGWVRSVGPASNRGIFGNVVSSSNANRGFSVGHKFGDSTTGAIDVSFYNQALTATGGSITAISVAGQVLQLALEINPAAGLIRRYVNAGQPNAPLTLPAGTTGINPASVNEPFAIGSLAGSGSGSKYTGRIYRMYVEDLTASGRTGADVVEKDYGYNAGRFS</sequence>
<accession>A0ABQ2SH24</accession>
<dbReference type="Proteomes" id="UP000620633">
    <property type="component" value="Unassembled WGS sequence"/>
</dbReference>
<evidence type="ECO:0008006" key="3">
    <source>
        <dbReference type="Google" id="ProtNLM"/>
    </source>
</evidence>
<name>A0ABQ2SH24_9DEIO</name>
<dbReference type="RefSeq" id="WP_189100796.1">
    <property type="nucleotide sequence ID" value="NZ_BMQO01000005.1"/>
</dbReference>
<evidence type="ECO:0000313" key="1">
    <source>
        <dbReference type="EMBL" id="GGS26050.1"/>
    </source>
</evidence>
<proteinExistence type="predicted"/>
<organism evidence="1 2">
    <name type="scientific">Deinococcus knuensis</name>
    <dbReference type="NCBI Taxonomy" id="1837380"/>
    <lineage>
        <taxon>Bacteria</taxon>
        <taxon>Thermotogati</taxon>
        <taxon>Deinococcota</taxon>
        <taxon>Deinococci</taxon>
        <taxon>Deinococcales</taxon>
        <taxon>Deinococcaceae</taxon>
        <taxon>Deinococcus</taxon>
    </lineage>
</organism>
<protein>
    <recommendedName>
        <fullName evidence="3">LamG domain-containing protein</fullName>
    </recommendedName>
</protein>
<reference evidence="2" key="1">
    <citation type="journal article" date="2019" name="Int. J. Syst. Evol. Microbiol.">
        <title>The Global Catalogue of Microorganisms (GCM) 10K type strain sequencing project: providing services to taxonomists for standard genome sequencing and annotation.</title>
        <authorList>
            <consortium name="The Broad Institute Genomics Platform"/>
            <consortium name="The Broad Institute Genome Sequencing Center for Infectious Disease"/>
            <person name="Wu L."/>
            <person name="Ma J."/>
        </authorList>
    </citation>
    <scope>NUCLEOTIDE SEQUENCE [LARGE SCALE GENOMIC DNA]</scope>
    <source>
        <strain evidence="2">JCM 31406</strain>
    </source>
</reference>
<dbReference type="EMBL" id="BMQO01000005">
    <property type="protein sequence ID" value="GGS26050.1"/>
    <property type="molecule type" value="Genomic_DNA"/>
</dbReference>